<feature type="non-terminal residue" evidence="3">
    <location>
        <position position="1"/>
    </location>
</feature>
<sequence length="96" mass="11050">MTRVGVNYPTQRYLTKNRSRYYNGTHSPENRIVTNNIVEKAKSSSSDIFIEGLNSQWFYYFGAITIGTPARTFYMVFDTGSADMWVFSSQCRAAYC</sequence>
<evidence type="ECO:0000259" key="2">
    <source>
        <dbReference type="PROSITE" id="PS51767"/>
    </source>
</evidence>
<dbReference type="EMBL" id="CAJOBC010121295">
    <property type="protein sequence ID" value="CAF4575471.1"/>
    <property type="molecule type" value="Genomic_DNA"/>
</dbReference>
<gene>
    <name evidence="3" type="ORF">SRO942_LOCUS47938</name>
</gene>
<dbReference type="InterPro" id="IPR033121">
    <property type="entry name" value="PEPTIDASE_A1"/>
</dbReference>
<dbReference type="PROSITE" id="PS51767">
    <property type="entry name" value="PEPTIDASE_A1"/>
    <property type="match status" value="1"/>
</dbReference>
<dbReference type="InterPro" id="IPR021109">
    <property type="entry name" value="Peptidase_aspartic_dom_sf"/>
</dbReference>
<dbReference type="PANTHER" id="PTHR47966:SF51">
    <property type="entry name" value="BETA-SITE APP-CLEAVING ENZYME, ISOFORM A-RELATED"/>
    <property type="match status" value="1"/>
</dbReference>
<dbReference type="AlphaFoldDB" id="A0A8S2YVJ6"/>
<feature type="domain" description="Peptidase A1" evidence="2">
    <location>
        <begin position="60"/>
        <end position="96"/>
    </location>
</feature>
<dbReference type="Pfam" id="PF00026">
    <property type="entry name" value="Asp"/>
    <property type="match status" value="1"/>
</dbReference>
<accession>A0A8S2YVJ6</accession>
<dbReference type="InterPro" id="IPR001461">
    <property type="entry name" value="Aspartic_peptidase_A1"/>
</dbReference>
<evidence type="ECO:0000313" key="3">
    <source>
        <dbReference type="EMBL" id="CAF4575471.1"/>
    </source>
</evidence>
<protein>
    <recommendedName>
        <fullName evidence="2">Peptidase A1 domain-containing protein</fullName>
    </recommendedName>
</protein>
<comment type="caution">
    <text evidence="3">The sequence shown here is derived from an EMBL/GenBank/DDBJ whole genome shotgun (WGS) entry which is preliminary data.</text>
</comment>
<reference evidence="3" key="1">
    <citation type="submission" date="2021-02" db="EMBL/GenBank/DDBJ databases">
        <authorList>
            <person name="Nowell W R."/>
        </authorList>
    </citation>
    <scope>NUCLEOTIDE SEQUENCE</scope>
</reference>
<dbReference type="PANTHER" id="PTHR47966">
    <property type="entry name" value="BETA-SITE APP-CLEAVING ENZYME, ISOFORM A-RELATED"/>
    <property type="match status" value="1"/>
</dbReference>
<evidence type="ECO:0000313" key="4">
    <source>
        <dbReference type="Proteomes" id="UP000681722"/>
    </source>
</evidence>
<dbReference type="GO" id="GO:0004190">
    <property type="term" value="F:aspartic-type endopeptidase activity"/>
    <property type="evidence" value="ECO:0007669"/>
    <property type="project" value="InterPro"/>
</dbReference>
<proteinExistence type="inferred from homology"/>
<evidence type="ECO:0000256" key="1">
    <source>
        <dbReference type="ARBA" id="ARBA00007447"/>
    </source>
</evidence>
<dbReference type="Proteomes" id="UP000681722">
    <property type="component" value="Unassembled WGS sequence"/>
</dbReference>
<dbReference type="OrthoDB" id="771136at2759"/>
<dbReference type="GO" id="GO:0006508">
    <property type="term" value="P:proteolysis"/>
    <property type="evidence" value="ECO:0007669"/>
    <property type="project" value="InterPro"/>
</dbReference>
<dbReference type="SUPFAM" id="SSF50630">
    <property type="entry name" value="Acid proteases"/>
    <property type="match status" value="1"/>
</dbReference>
<comment type="similarity">
    <text evidence="1">Belongs to the peptidase A1 family.</text>
</comment>
<name>A0A8S2YVJ6_9BILA</name>
<dbReference type="Gene3D" id="2.40.70.10">
    <property type="entry name" value="Acid Proteases"/>
    <property type="match status" value="1"/>
</dbReference>
<organism evidence="3 4">
    <name type="scientific">Didymodactylos carnosus</name>
    <dbReference type="NCBI Taxonomy" id="1234261"/>
    <lineage>
        <taxon>Eukaryota</taxon>
        <taxon>Metazoa</taxon>
        <taxon>Spiralia</taxon>
        <taxon>Gnathifera</taxon>
        <taxon>Rotifera</taxon>
        <taxon>Eurotatoria</taxon>
        <taxon>Bdelloidea</taxon>
        <taxon>Philodinida</taxon>
        <taxon>Philodinidae</taxon>
        <taxon>Didymodactylos</taxon>
    </lineage>
</organism>